<keyword evidence="1" id="KW-0472">Membrane</keyword>
<dbReference type="InParanoid" id="A0A1X7VCT4"/>
<keyword evidence="1" id="KW-0812">Transmembrane</keyword>
<dbReference type="EnsemblMetazoa" id="Aqu2.1.37841_001">
    <property type="protein sequence ID" value="Aqu2.1.37841_001"/>
    <property type="gene ID" value="Aqu2.1.37841"/>
</dbReference>
<protein>
    <submittedName>
        <fullName evidence="2">Uncharacterized protein</fullName>
    </submittedName>
</protein>
<evidence type="ECO:0000256" key="1">
    <source>
        <dbReference type="SAM" id="Phobius"/>
    </source>
</evidence>
<sequence>MNVVCVEHRSFGIFLKIVKFVLYVMVSYPLPLSLLN</sequence>
<reference evidence="2" key="1">
    <citation type="submission" date="2017-05" db="UniProtKB">
        <authorList>
            <consortium name="EnsemblMetazoa"/>
        </authorList>
    </citation>
    <scope>IDENTIFICATION</scope>
</reference>
<dbReference type="AlphaFoldDB" id="A0A1X7VCT4"/>
<organism evidence="2">
    <name type="scientific">Amphimedon queenslandica</name>
    <name type="common">Sponge</name>
    <dbReference type="NCBI Taxonomy" id="400682"/>
    <lineage>
        <taxon>Eukaryota</taxon>
        <taxon>Metazoa</taxon>
        <taxon>Porifera</taxon>
        <taxon>Demospongiae</taxon>
        <taxon>Heteroscleromorpha</taxon>
        <taxon>Haplosclerida</taxon>
        <taxon>Niphatidae</taxon>
        <taxon>Amphimedon</taxon>
    </lineage>
</organism>
<accession>A0A1X7VCT4</accession>
<feature type="transmembrane region" description="Helical" evidence="1">
    <location>
        <begin position="12"/>
        <end position="30"/>
    </location>
</feature>
<keyword evidence="1" id="KW-1133">Transmembrane helix</keyword>
<name>A0A1X7VCT4_AMPQE</name>
<proteinExistence type="predicted"/>
<evidence type="ECO:0000313" key="2">
    <source>
        <dbReference type="EnsemblMetazoa" id="Aqu2.1.37841_001"/>
    </source>
</evidence>